<dbReference type="Proteomes" id="UP001153269">
    <property type="component" value="Unassembled WGS sequence"/>
</dbReference>
<evidence type="ECO:0000313" key="3">
    <source>
        <dbReference type="Proteomes" id="UP001153269"/>
    </source>
</evidence>
<proteinExistence type="predicted"/>
<keyword evidence="3" id="KW-1185">Reference proteome</keyword>
<reference evidence="2" key="1">
    <citation type="submission" date="2020-03" db="EMBL/GenBank/DDBJ databases">
        <authorList>
            <person name="Weist P."/>
        </authorList>
    </citation>
    <scope>NUCLEOTIDE SEQUENCE</scope>
</reference>
<gene>
    <name evidence="2" type="ORF">PLEPLA_LOCUS4315</name>
</gene>
<feature type="compositionally biased region" description="Basic and acidic residues" evidence="1">
    <location>
        <begin position="29"/>
        <end position="42"/>
    </location>
</feature>
<sequence>MLSLPPALPEDVRRRRPSAGRGESCPRGGRADEDVRQTERVTGKQPWSMGASSGEKGSLASDNRLPPPGVTAARAAAGPTETSVLCHSEARRARQWATRDSASSFSHRLIHPRCVRERYRRSFLPAAVRLYNQL</sequence>
<protein>
    <submittedName>
        <fullName evidence="2">Uncharacterized protein</fullName>
    </submittedName>
</protein>
<accession>A0A9N7Y9T0</accession>
<name>A0A9N7Y9T0_PLEPL</name>
<organism evidence="2 3">
    <name type="scientific">Pleuronectes platessa</name>
    <name type="common">European plaice</name>
    <dbReference type="NCBI Taxonomy" id="8262"/>
    <lineage>
        <taxon>Eukaryota</taxon>
        <taxon>Metazoa</taxon>
        <taxon>Chordata</taxon>
        <taxon>Craniata</taxon>
        <taxon>Vertebrata</taxon>
        <taxon>Euteleostomi</taxon>
        <taxon>Actinopterygii</taxon>
        <taxon>Neopterygii</taxon>
        <taxon>Teleostei</taxon>
        <taxon>Neoteleostei</taxon>
        <taxon>Acanthomorphata</taxon>
        <taxon>Carangaria</taxon>
        <taxon>Pleuronectiformes</taxon>
        <taxon>Pleuronectoidei</taxon>
        <taxon>Pleuronectidae</taxon>
        <taxon>Pleuronectes</taxon>
    </lineage>
</organism>
<evidence type="ECO:0000256" key="1">
    <source>
        <dbReference type="SAM" id="MobiDB-lite"/>
    </source>
</evidence>
<evidence type="ECO:0000313" key="2">
    <source>
        <dbReference type="EMBL" id="CAB1416524.1"/>
    </source>
</evidence>
<comment type="caution">
    <text evidence="2">The sequence shown here is derived from an EMBL/GenBank/DDBJ whole genome shotgun (WGS) entry which is preliminary data.</text>
</comment>
<feature type="region of interest" description="Disordered" evidence="1">
    <location>
        <begin position="1"/>
        <end position="83"/>
    </location>
</feature>
<dbReference type="AlphaFoldDB" id="A0A9N7Y9T0"/>
<dbReference type="EMBL" id="CADEAL010000213">
    <property type="protein sequence ID" value="CAB1416524.1"/>
    <property type="molecule type" value="Genomic_DNA"/>
</dbReference>